<dbReference type="PROSITE" id="PS50110">
    <property type="entry name" value="RESPONSE_REGULATORY"/>
    <property type="match status" value="1"/>
</dbReference>
<dbReference type="SUPFAM" id="SSF52172">
    <property type="entry name" value="CheY-like"/>
    <property type="match status" value="2"/>
</dbReference>
<keyword evidence="5" id="KW-1133">Transmembrane helix</keyword>
<evidence type="ECO:0000313" key="8">
    <source>
        <dbReference type="Proteomes" id="UP001448207"/>
    </source>
</evidence>
<evidence type="ECO:0000256" key="2">
    <source>
        <dbReference type="ARBA" id="ARBA00023012"/>
    </source>
</evidence>
<accession>A0ABR3ATU6</accession>
<evidence type="ECO:0000256" key="4">
    <source>
        <dbReference type="SAM" id="MobiDB-lite"/>
    </source>
</evidence>
<evidence type="ECO:0000259" key="6">
    <source>
        <dbReference type="PROSITE" id="PS50110"/>
    </source>
</evidence>
<dbReference type="SMART" id="SM00448">
    <property type="entry name" value="REC"/>
    <property type="match status" value="1"/>
</dbReference>
<feature type="region of interest" description="Disordered" evidence="4">
    <location>
        <begin position="1"/>
        <end position="29"/>
    </location>
</feature>
<dbReference type="InterPro" id="IPR011006">
    <property type="entry name" value="CheY-like_superfamily"/>
</dbReference>
<feature type="transmembrane region" description="Helical" evidence="5">
    <location>
        <begin position="129"/>
        <end position="153"/>
    </location>
</feature>
<dbReference type="InterPro" id="IPR001789">
    <property type="entry name" value="Sig_transdc_resp-reg_receiver"/>
</dbReference>
<dbReference type="EMBL" id="JBCLYO010000015">
    <property type="protein sequence ID" value="KAL0082573.1"/>
    <property type="molecule type" value="Genomic_DNA"/>
</dbReference>
<feature type="region of interest" description="Disordered" evidence="4">
    <location>
        <begin position="737"/>
        <end position="786"/>
    </location>
</feature>
<feature type="compositionally biased region" description="Polar residues" evidence="4">
    <location>
        <begin position="1033"/>
        <end position="1046"/>
    </location>
</feature>
<feature type="compositionally biased region" description="Polar residues" evidence="4">
    <location>
        <begin position="606"/>
        <end position="617"/>
    </location>
</feature>
<keyword evidence="8" id="KW-1185">Reference proteome</keyword>
<dbReference type="PANTHER" id="PTHR45339:SF1">
    <property type="entry name" value="HYBRID SIGNAL TRANSDUCTION HISTIDINE KINASE J"/>
    <property type="match status" value="1"/>
</dbReference>
<evidence type="ECO:0000256" key="3">
    <source>
        <dbReference type="PROSITE-ProRule" id="PRU00169"/>
    </source>
</evidence>
<gene>
    <name evidence="7" type="ORF">J3Q64DRAFT_1810185</name>
</gene>
<keyword evidence="5" id="KW-0472">Membrane</keyword>
<proteinExistence type="predicted"/>
<feature type="compositionally biased region" description="Basic residues" evidence="4">
    <location>
        <begin position="633"/>
        <end position="642"/>
    </location>
</feature>
<keyword evidence="5" id="KW-0812">Transmembrane</keyword>
<name>A0ABR3ATU6_PHYBL</name>
<feature type="compositionally biased region" description="Basic and acidic residues" evidence="4">
    <location>
        <begin position="1"/>
        <end position="18"/>
    </location>
</feature>
<evidence type="ECO:0000256" key="1">
    <source>
        <dbReference type="ARBA" id="ARBA00022553"/>
    </source>
</evidence>
<organism evidence="7 8">
    <name type="scientific">Phycomyces blakesleeanus</name>
    <dbReference type="NCBI Taxonomy" id="4837"/>
    <lineage>
        <taxon>Eukaryota</taxon>
        <taxon>Fungi</taxon>
        <taxon>Fungi incertae sedis</taxon>
        <taxon>Mucoromycota</taxon>
        <taxon>Mucoromycotina</taxon>
        <taxon>Mucoromycetes</taxon>
        <taxon>Mucorales</taxon>
        <taxon>Phycomycetaceae</taxon>
        <taxon>Phycomyces</taxon>
    </lineage>
</organism>
<feature type="compositionally biased region" description="Low complexity" evidence="4">
    <location>
        <begin position="1012"/>
        <end position="1032"/>
    </location>
</feature>
<feature type="transmembrane region" description="Helical" evidence="5">
    <location>
        <begin position="103"/>
        <end position="123"/>
    </location>
</feature>
<keyword evidence="1 3" id="KW-0597">Phosphoprotein</keyword>
<feature type="domain" description="Response regulatory" evidence="6">
    <location>
        <begin position="934"/>
        <end position="1132"/>
    </location>
</feature>
<reference evidence="7 8" key="1">
    <citation type="submission" date="2024-04" db="EMBL/GenBank/DDBJ databases">
        <title>Symmetric and asymmetric DNA N6-adenine methylation regulates different biological responses in Mucorales.</title>
        <authorList>
            <consortium name="Lawrence Berkeley National Laboratory"/>
            <person name="Lax C."/>
            <person name="Mondo S.J."/>
            <person name="Osorio-Concepcion M."/>
            <person name="Muszewska A."/>
            <person name="Corrochano-Luque M."/>
            <person name="Gutierrez G."/>
            <person name="Riley R."/>
            <person name="Lipzen A."/>
            <person name="Guo J."/>
            <person name="Hundley H."/>
            <person name="Amirebrahimi M."/>
            <person name="Ng V."/>
            <person name="Lorenzo-Gutierrez D."/>
            <person name="Binder U."/>
            <person name="Yang J."/>
            <person name="Song Y."/>
            <person name="Canovas D."/>
            <person name="Navarro E."/>
            <person name="Freitag M."/>
            <person name="Gabaldon T."/>
            <person name="Grigoriev I.V."/>
            <person name="Corrochano L.M."/>
            <person name="Nicolas F.E."/>
            <person name="Garre V."/>
        </authorList>
    </citation>
    <scope>NUCLEOTIDE SEQUENCE [LARGE SCALE GENOMIC DNA]</scope>
    <source>
        <strain evidence="7 8">L51</strain>
    </source>
</reference>
<evidence type="ECO:0000256" key="5">
    <source>
        <dbReference type="SAM" id="Phobius"/>
    </source>
</evidence>
<feature type="region of interest" description="Disordered" evidence="4">
    <location>
        <begin position="530"/>
        <end position="573"/>
    </location>
</feature>
<feature type="modified residue" description="4-aspartylphosphate" evidence="3">
    <location>
        <position position="977"/>
    </location>
</feature>
<dbReference type="Proteomes" id="UP001448207">
    <property type="component" value="Unassembled WGS sequence"/>
</dbReference>
<protein>
    <recommendedName>
        <fullName evidence="6">Response regulatory domain-containing protein</fullName>
    </recommendedName>
</protein>
<comment type="caution">
    <text evidence="7">The sequence shown here is derived from an EMBL/GenBank/DDBJ whole genome shotgun (WGS) entry which is preliminary data.</text>
</comment>
<sequence>MAEHSDSYALPTKDKPKDSTFPTASNSKQEDLKPILSRLVSEEWLPATHRQRPRLSYLRSAWGSQDLRAIKAKRPLSIELPRIDAWPTTTEDLYSGLEQEINCLTTIGLSLSVIGPLAVLGIIRLDNFIFQIAITALLILMCIWWLIMSILWIRSPATMAGSTFLYLAMRFDWISSQTAARLRIHLEQEHDRLQTVVCDAVEEELCTRQTFLSTVGQEIQDAALMIITTLEQFSPASILSNTYELLSACSIAVPIASISAINTSVKQVCHVSSHLELVARLLREGSTSSADDSIQSLVRQEFDIGDMVQNVGDALAGMASKLDVKLVIYHADNGLHHTHVVGDEGAMRHALLDLLHNILEGCTPGACIELGLNITTTDTDQFKIAFEITHTTSPAIPDGLTTACLPNANLTARLLHYIGASLSVDDISQNKTRFDVVLEMEAGHEDHSHKPLFLRNAFSASQKHYSAIKFSNEPTLKELCRFIENLRGLKIVLHASEQSVFSKHLTSCLASWNTDISHVPIDYSTEGTEDEWSLSGVSGDDITPGSEISQRSTTAPTTSFSARPTPPIPTPAIEEEHLHSLPPAFILIDDDILTLERKLHDFRTQPPASANTLQNHQNIRRHKRSKSSTYHNPNHHNHHHYHPSQNFFHQGTTAIIHFTSLTNYKRVRDSVQFFSSSTQQLPFSMPRVVVVPKPAGPRRFLTALHTAWNNSVVEPHFLPIATSPSSPCPPTFGMVAMQNSNNTGGGSSPVTNLYDPERTGQLRSSPGESSIRRRPGSGLFSPPHMASDSGAHESNYFFDSGAVASNNMNINGAGMSGITSNVPLGVPLGSPVLGATLLGSVRNLGPTRRRSHAELNPGGAISVVTISIVWKNNNNSNSSNKLLELTLNRMSSQNLIPAVNSTAKKPKPNNIKLNKKRRKGKNTAFASVVNPPINVLIVEDNIINQAILSAWMKKHKIKFSVASNGQEAMDIQLPVMDGIQATKMIRSIEKEQKIGVLPMSSSFLRQQQLGQSTSGTTATATTATATISTSPTKNISGSNGDLKINNDSNISNSGTYLDINEEAEEEGLAPFDITKKGEELPPSTFRSPVIIVALTASSLESDRHAALAAGCNDFLTKPVSLEWLEKKIVEWGCMQALIDFEGWRQWKQSSTTDATVHKLQITPKKIQQKKDEDERRRIAELSRAALMSGKGVLLPGAVGLSKARRFSTLDRGSAGLCFLKKPEMEKA</sequence>
<feature type="region of interest" description="Disordered" evidence="4">
    <location>
        <begin position="604"/>
        <end position="645"/>
    </location>
</feature>
<feature type="compositionally biased region" description="Polar residues" evidence="4">
    <location>
        <begin position="546"/>
        <end position="562"/>
    </location>
</feature>
<evidence type="ECO:0000313" key="7">
    <source>
        <dbReference type="EMBL" id="KAL0082573.1"/>
    </source>
</evidence>
<feature type="region of interest" description="Disordered" evidence="4">
    <location>
        <begin position="1010"/>
        <end position="1046"/>
    </location>
</feature>
<dbReference type="Gene3D" id="3.40.50.2300">
    <property type="match status" value="1"/>
</dbReference>
<dbReference type="CDD" id="cd17546">
    <property type="entry name" value="REC_hyHK_CKI1_RcsC-like"/>
    <property type="match status" value="1"/>
</dbReference>
<dbReference type="PANTHER" id="PTHR45339">
    <property type="entry name" value="HYBRID SIGNAL TRANSDUCTION HISTIDINE KINASE J"/>
    <property type="match status" value="1"/>
</dbReference>
<keyword evidence="2" id="KW-0902">Two-component regulatory system</keyword>